<feature type="compositionally biased region" description="Basic and acidic residues" evidence="1">
    <location>
        <begin position="1"/>
        <end position="11"/>
    </location>
</feature>
<reference evidence="2 4" key="1">
    <citation type="journal article" date="2011" name="Nature">
        <title>The Medicago genome provides insight into the evolution of rhizobial symbioses.</title>
        <authorList>
            <person name="Young N.D."/>
            <person name="Debelle F."/>
            <person name="Oldroyd G.E."/>
            <person name="Geurts R."/>
            <person name="Cannon S.B."/>
            <person name="Udvardi M.K."/>
            <person name="Benedito V.A."/>
            <person name="Mayer K.F."/>
            <person name="Gouzy J."/>
            <person name="Schoof H."/>
            <person name="Van de Peer Y."/>
            <person name="Proost S."/>
            <person name="Cook D.R."/>
            <person name="Meyers B.C."/>
            <person name="Spannagl M."/>
            <person name="Cheung F."/>
            <person name="De Mita S."/>
            <person name="Krishnakumar V."/>
            <person name="Gundlach H."/>
            <person name="Zhou S."/>
            <person name="Mudge J."/>
            <person name="Bharti A.K."/>
            <person name="Murray J.D."/>
            <person name="Naoumkina M.A."/>
            <person name="Rosen B."/>
            <person name="Silverstein K.A."/>
            <person name="Tang H."/>
            <person name="Rombauts S."/>
            <person name="Zhao P.X."/>
            <person name="Zhou P."/>
            <person name="Barbe V."/>
            <person name="Bardou P."/>
            <person name="Bechner M."/>
            <person name="Bellec A."/>
            <person name="Berger A."/>
            <person name="Berges H."/>
            <person name="Bidwell S."/>
            <person name="Bisseling T."/>
            <person name="Choisne N."/>
            <person name="Couloux A."/>
            <person name="Denny R."/>
            <person name="Deshpande S."/>
            <person name="Dai X."/>
            <person name="Doyle J.J."/>
            <person name="Dudez A.M."/>
            <person name="Farmer A.D."/>
            <person name="Fouteau S."/>
            <person name="Franken C."/>
            <person name="Gibelin C."/>
            <person name="Gish J."/>
            <person name="Goldstein S."/>
            <person name="Gonzalez A.J."/>
            <person name="Green P.J."/>
            <person name="Hallab A."/>
            <person name="Hartog M."/>
            <person name="Hua A."/>
            <person name="Humphray S.J."/>
            <person name="Jeong D.H."/>
            <person name="Jing Y."/>
            <person name="Jocker A."/>
            <person name="Kenton S.M."/>
            <person name="Kim D.J."/>
            <person name="Klee K."/>
            <person name="Lai H."/>
            <person name="Lang C."/>
            <person name="Lin S."/>
            <person name="Macmil S.L."/>
            <person name="Magdelenat G."/>
            <person name="Matthews L."/>
            <person name="McCorrison J."/>
            <person name="Monaghan E.L."/>
            <person name="Mun J.H."/>
            <person name="Najar F.Z."/>
            <person name="Nicholson C."/>
            <person name="Noirot C."/>
            <person name="O'Bleness M."/>
            <person name="Paule C.R."/>
            <person name="Poulain J."/>
            <person name="Prion F."/>
            <person name="Qin B."/>
            <person name="Qu C."/>
            <person name="Retzel E.F."/>
            <person name="Riddle C."/>
            <person name="Sallet E."/>
            <person name="Samain S."/>
            <person name="Samson N."/>
            <person name="Sanders I."/>
            <person name="Saurat O."/>
            <person name="Scarpelli C."/>
            <person name="Schiex T."/>
            <person name="Segurens B."/>
            <person name="Severin A.J."/>
            <person name="Sherrier D.J."/>
            <person name="Shi R."/>
            <person name="Sims S."/>
            <person name="Singer S.R."/>
            <person name="Sinharoy S."/>
            <person name="Sterck L."/>
            <person name="Viollet A."/>
            <person name="Wang B.B."/>
            <person name="Wang K."/>
            <person name="Wang M."/>
            <person name="Wang X."/>
            <person name="Warfsmann J."/>
            <person name="Weissenbach J."/>
            <person name="White D.D."/>
            <person name="White J.D."/>
            <person name="Wiley G.B."/>
            <person name="Wincker P."/>
            <person name="Xing Y."/>
            <person name="Yang L."/>
            <person name="Yao Z."/>
            <person name="Ying F."/>
            <person name="Zhai J."/>
            <person name="Zhou L."/>
            <person name="Zuber A."/>
            <person name="Denarie J."/>
            <person name="Dixon R.A."/>
            <person name="May G.D."/>
            <person name="Schwartz D.C."/>
            <person name="Rogers J."/>
            <person name="Quetier F."/>
            <person name="Town C.D."/>
            <person name="Roe B.A."/>
        </authorList>
    </citation>
    <scope>NUCLEOTIDE SEQUENCE [LARGE SCALE GENOMIC DNA]</scope>
    <source>
        <strain evidence="2">A17</strain>
        <strain evidence="3 4">cv. Jemalong A17</strain>
    </source>
</reference>
<proteinExistence type="predicted"/>
<dbReference type="AlphaFoldDB" id="A0A072U8B9"/>
<reference evidence="2 4" key="2">
    <citation type="journal article" date="2014" name="BMC Genomics">
        <title>An improved genome release (version Mt4.0) for the model legume Medicago truncatula.</title>
        <authorList>
            <person name="Tang H."/>
            <person name="Krishnakumar V."/>
            <person name="Bidwell S."/>
            <person name="Rosen B."/>
            <person name="Chan A."/>
            <person name="Zhou S."/>
            <person name="Gentzbittel L."/>
            <person name="Childs K.L."/>
            <person name="Yandell M."/>
            <person name="Gundlach H."/>
            <person name="Mayer K.F."/>
            <person name="Schwartz D.C."/>
            <person name="Town C.D."/>
        </authorList>
    </citation>
    <scope>GENOME REANNOTATION</scope>
    <source>
        <strain evidence="2">A17</strain>
        <strain evidence="3 4">cv. Jemalong A17</strain>
    </source>
</reference>
<dbReference type="EnsemblPlants" id="KEH25892">
    <property type="protein sequence ID" value="KEH25892"/>
    <property type="gene ID" value="MTR_6g037310"/>
</dbReference>
<evidence type="ECO:0000313" key="3">
    <source>
        <dbReference type="EnsemblPlants" id="KEH25892"/>
    </source>
</evidence>
<organism evidence="2 4">
    <name type="scientific">Medicago truncatula</name>
    <name type="common">Barrel medic</name>
    <name type="synonym">Medicago tribuloides</name>
    <dbReference type="NCBI Taxonomy" id="3880"/>
    <lineage>
        <taxon>Eukaryota</taxon>
        <taxon>Viridiplantae</taxon>
        <taxon>Streptophyta</taxon>
        <taxon>Embryophyta</taxon>
        <taxon>Tracheophyta</taxon>
        <taxon>Spermatophyta</taxon>
        <taxon>Magnoliopsida</taxon>
        <taxon>eudicotyledons</taxon>
        <taxon>Gunneridae</taxon>
        <taxon>Pentapetalae</taxon>
        <taxon>rosids</taxon>
        <taxon>fabids</taxon>
        <taxon>Fabales</taxon>
        <taxon>Fabaceae</taxon>
        <taxon>Papilionoideae</taxon>
        <taxon>50 kb inversion clade</taxon>
        <taxon>NPAAA clade</taxon>
        <taxon>Hologalegina</taxon>
        <taxon>IRL clade</taxon>
        <taxon>Trifolieae</taxon>
        <taxon>Medicago</taxon>
    </lineage>
</organism>
<sequence>MMEQCYDEKIKAKPHKGSTIFGGSSTKATANGANNSKKKTPSHQNSHFGLLAIDAVGVSRKVS</sequence>
<keyword evidence="4" id="KW-1185">Reference proteome</keyword>
<reference evidence="3" key="3">
    <citation type="submission" date="2015-04" db="UniProtKB">
        <authorList>
            <consortium name="EnsemblPlants"/>
        </authorList>
    </citation>
    <scope>IDENTIFICATION</scope>
    <source>
        <strain evidence="3">cv. Jemalong A17</strain>
    </source>
</reference>
<protein>
    <submittedName>
        <fullName evidence="2 3">Uncharacterized protein</fullName>
    </submittedName>
</protein>
<gene>
    <name evidence="2" type="ordered locus">MTR_6g037310</name>
</gene>
<feature type="compositionally biased region" description="Polar residues" evidence="1">
    <location>
        <begin position="21"/>
        <end position="35"/>
    </location>
</feature>
<dbReference type="Proteomes" id="UP000002051">
    <property type="component" value="Chromosome 6"/>
</dbReference>
<evidence type="ECO:0000313" key="4">
    <source>
        <dbReference type="Proteomes" id="UP000002051"/>
    </source>
</evidence>
<dbReference type="HOGENOM" id="CLU_2889184_0_0_1"/>
<accession>A0A072U8B9</accession>
<evidence type="ECO:0000256" key="1">
    <source>
        <dbReference type="SAM" id="MobiDB-lite"/>
    </source>
</evidence>
<dbReference type="EMBL" id="CM001222">
    <property type="protein sequence ID" value="KEH25892.1"/>
    <property type="molecule type" value="Genomic_DNA"/>
</dbReference>
<evidence type="ECO:0000313" key="2">
    <source>
        <dbReference type="EMBL" id="KEH25892.1"/>
    </source>
</evidence>
<name>A0A072U8B9_MEDTR</name>
<feature type="region of interest" description="Disordered" evidence="1">
    <location>
        <begin position="1"/>
        <end position="46"/>
    </location>
</feature>